<evidence type="ECO:0000313" key="1">
    <source>
        <dbReference type="EMBL" id="MXQ12476.1"/>
    </source>
</evidence>
<dbReference type="RefSeq" id="WP_160885052.1">
    <property type="nucleotide sequence ID" value="NZ_WURB01000008.1"/>
</dbReference>
<comment type="caution">
    <text evidence="1">The sequence shown here is derived from an EMBL/GenBank/DDBJ whole genome shotgun (WGS) entry which is preliminary data.</text>
</comment>
<proteinExistence type="predicted"/>
<evidence type="ECO:0000313" key="2">
    <source>
        <dbReference type="Proteomes" id="UP000436483"/>
    </source>
</evidence>
<accession>A0A7X3MSK7</accession>
<dbReference type="Proteomes" id="UP000436483">
    <property type="component" value="Unassembled WGS sequence"/>
</dbReference>
<keyword evidence="2" id="KW-1185">Reference proteome</keyword>
<sequence length="73" mass="7398">MSVQTCGRGGGVALPRGVWRLLQLEGLPEGLASGNGRIGAVGIDIAAKSGGRATDILVKKGEFVRAGRIPSPT</sequence>
<gene>
    <name evidence="1" type="ORF">GR328_13605</name>
</gene>
<reference evidence="1 2" key="2">
    <citation type="submission" date="2020-01" db="EMBL/GenBank/DDBJ databases">
        <title>Microvirga sp. nov., an arsenate reduction bacterium isolated from Tibet hotspring sediments.</title>
        <authorList>
            <person name="Xian W.-D."/>
            <person name="Li W.-J."/>
        </authorList>
    </citation>
    <scope>NUCLEOTIDE SEQUENCE [LARGE SCALE GENOMIC DNA]</scope>
    <source>
        <strain evidence="1 2">KCTC 23863</strain>
    </source>
</reference>
<dbReference type="OrthoDB" id="9778236at2"/>
<protein>
    <submittedName>
        <fullName evidence="1">Uncharacterized protein</fullName>
    </submittedName>
</protein>
<dbReference type="AlphaFoldDB" id="A0A7X3MSK7"/>
<name>A0A7X3MSK7_9HYPH</name>
<organism evidence="1 2">
    <name type="scientific">Microvirga makkahensis</name>
    <dbReference type="NCBI Taxonomy" id="1128670"/>
    <lineage>
        <taxon>Bacteria</taxon>
        <taxon>Pseudomonadati</taxon>
        <taxon>Pseudomonadota</taxon>
        <taxon>Alphaproteobacteria</taxon>
        <taxon>Hyphomicrobiales</taxon>
        <taxon>Methylobacteriaceae</taxon>
        <taxon>Microvirga</taxon>
    </lineage>
</organism>
<reference evidence="1 2" key="1">
    <citation type="submission" date="2019-12" db="EMBL/GenBank/DDBJ databases">
        <authorList>
            <person name="Yuan C.-G."/>
        </authorList>
    </citation>
    <scope>NUCLEOTIDE SEQUENCE [LARGE SCALE GENOMIC DNA]</scope>
    <source>
        <strain evidence="1 2">KCTC 23863</strain>
    </source>
</reference>
<dbReference type="EMBL" id="WURB01000008">
    <property type="protein sequence ID" value="MXQ12476.1"/>
    <property type="molecule type" value="Genomic_DNA"/>
</dbReference>